<dbReference type="eggNOG" id="KOG1156">
    <property type="taxonomic scope" value="Eukaryota"/>
</dbReference>
<evidence type="ECO:0000256" key="2">
    <source>
        <dbReference type="ARBA" id="ARBA00022803"/>
    </source>
</evidence>
<dbReference type="STRING" id="578458.D8QDH7"/>
<dbReference type="Gene3D" id="1.25.40.1010">
    <property type="match status" value="1"/>
</dbReference>
<dbReference type="GeneID" id="9590385"/>
<dbReference type="Pfam" id="PF12569">
    <property type="entry name" value="NatA_aux_su"/>
    <property type="match status" value="1"/>
</dbReference>
<dbReference type="EMBL" id="GL377310">
    <property type="protein sequence ID" value="EFI93990.1"/>
    <property type="molecule type" value="Genomic_DNA"/>
</dbReference>
<keyword evidence="6" id="KW-1185">Reference proteome</keyword>
<keyword evidence="1" id="KW-0677">Repeat</keyword>
<dbReference type="HOGENOM" id="CLU_006686_1_0_1"/>
<dbReference type="KEGG" id="scm:SCHCO_02637483"/>
<evidence type="ECO:0000313" key="6">
    <source>
        <dbReference type="Proteomes" id="UP000007431"/>
    </source>
</evidence>
<feature type="compositionally biased region" description="Basic and acidic residues" evidence="4">
    <location>
        <begin position="613"/>
        <end position="647"/>
    </location>
</feature>
<dbReference type="Gene3D" id="1.25.40.1040">
    <property type="match status" value="1"/>
</dbReference>
<evidence type="ECO:0000256" key="3">
    <source>
        <dbReference type="PROSITE-ProRule" id="PRU00339"/>
    </source>
</evidence>
<dbReference type="OrthoDB" id="10263032at2759"/>
<evidence type="ECO:0000256" key="4">
    <source>
        <dbReference type="SAM" id="MobiDB-lite"/>
    </source>
</evidence>
<dbReference type="RefSeq" id="XP_003028893.1">
    <property type="nucleotide sequence ID" value="XM_003028847.1"/>
</dbReference>
<dbReference type="VEuPathDB" id="FungiDB:SCHCODRAFT_02637483"/>
<dbReference type="FunCoup" id="D8QDH7">
    <property type="interactions" value="565"/>
</dbReference>
<dbReference type="SMART" id="SM00028">
    <property type="entry name" value="TPR"/>
    <property type="match status" value="7"/>
</dbReference>
<dbReference type="Proteomes" id="UP000007431">
    <property type="component" value="Unassembled WGS sequence"/>
</dbReference>
<evidence type="ECO:0000256" key="1">
    <source>
        <dbReference type="ARBA" id="ARBA00022737"/>
    </source>
</evidence>
<evidence type="ECO:0000313" key="5">
    <source>
        <dbReference type="EMBL" id="EFI93990.1"/>
    </source>
</evidence>
<dbReference type="PIRSF" id="PIRSF000422">
    <property type="entry name" value="N-terminal-AcTrfase-A_aux_su"/>
    <property type="match status" value="1"/>
</dbReference>
<dbReference type="AlphaFoldDB" id="D8QDH7"/>
<dbReference type="OMA" id="MEMRADY"/>
<feature type="repeat" description="TPR" evidence="3">
    <location>
        <begin position="87"/>
        <end position="120"/>
    </location>
</feature>
<protein>
    <recommendedName>
        <fullName evidence="7">N-terminal acetyltransferase A, auxiliary subunit</fullName>
    </recommendedName>
</protein>
<name>D8QDH7_SCHCM</name>
<dbReference type="InterPro" id="IPR011990">
    <property type="entry name" value="TPR-like_helical_dom_sf"/>
</dbReference>
<dbReference type="GO" id="GO:0031415">
    <property type="term" value="C:NatA complex"/>
    <property type="evidence" value="ECO:0007669"/>
    <property type="project" value="TreeGrafter"/>
</dbReference>
<dbReference type="SUPFAM" id="SSF48452">
    <property type="entry name" value="TPR-like"/>
    <property type="match status" value="3"/>
</dbReference>
<sequence>MSNKLAQLGLQKRQLPSKESSLFKELLDFYERKSIKKGIKTADAILKKFPEHGETLCMKGLFLTHAGRRDEGIELVRKGVRLDLTSHICWHVFGIIQKGEKNYEEALKSYTQALKCDKENLNLLRDAAQLQTQLRHYDALVETRLTIVRTRPHLRQHWVALAVAYHLNGDLEDAKKTLEHYERSLKDVPDYDVEHSETLLYHIRILEVLGQLQDALNLLDHNAKQRAIVDRTAIMETRARLLTKLGSDEAANAWRALIDHNPESYAYYAGYIERLGGALEPGSSPALKTLQEMAEIHPRAKAPRRLALVVASVDGTSDGASFEDLAHAYVEDGLTKGIPSLFADLKALYGDAAKRDIIGKIVEGVRSAADQAPSDSEPTTYLWTLYYLAQHHSYLGHHKEALELLDKAVAHTPTLPELYTIRARVLKRAGDPWGAVRAVEDARLLDGQDRFLNTKSAKYRLRAGLSEEASALLGMFTKKDAPSPGADLEDMQSLLYLTEQANAHEHVGQPNLALKRYMAIAKVFNDIEDDQYDFHGYSIRKFMLNAYLDMLKWEDNLRSHPAYVNAAIAASRIWVSVHDDPTLASSAGSGSQMTDAEKKAKKKAAKKAAAANKQDDKKANGIVAKDHEDKGIEPPTPKDDDPDGLKLLRADDGLERAAKLLSPLSTLCPNNIDVWIAIYDVAVRRGKHLQAVQALRRAKELDAEHPDVHVRLVDVRRRNPSPPAPMGPVVADALKELLPEEVSLETYNSQYLQQHSTSPRAVLAAARAAQILGAPLAEVENTAFAALGAEVELGIKDALAVLAFLRRIKSGRADEFRAACDAKFPLATVFKTPTEQEELKKQALAKLDDTREVDVVGS</sequence>
<dbReference type="PANTHER" id="PTHR22767:SF2">
    <property type="entry name" value="N(ALPHA)-ACETYLTRANSFERASE 15_16, ISOFORM A"/>
    <property type="match status" value="1"/>
</dbReference>
<evidence type="ECO:0008006" key="7">
    <source>
        <dbReference type="Google" id="ProtNLM"/>
    </source>
</evidence>
<organism evidence="6">
    <name type="scientific">Schizophyllum commune (strain H4-8 / FGSC 9210)</name>
    <name type="common">Split gill fungus</name>
    <dbReference type="NCBI Taxonomy" id="578458"/>
    <lineage>
        <taxon>Eukaryota</taxon>
        <taxon>Fungi</taxon>
        <taxon>Dikarya</taxon>
        <taxon>Basidiomycota</taxon>
        <taxon>Agaricomycotina</taxon>
        <taxon>Agaricomycetes</taxon>
        <taxon>Agaricomycetidae</taxon>
        <taxon>Agaricales</taxon>
        <taxon>Schizophyllaceae</taxon>
        <taxon>Schizophyllum</taxon>
    </lineage>
</organism>
<gene>
    <name evidence="5" type="ORF">SCHCODRAFT_69915</name>
</gene>
<accession>D8QDH7</accession>
<proteinExistence type="predicted"/>
<keyword evidence="2 3" id="KW-0802">TPR repeat</keyword>
<dbReference type="InterPro" id="IPR019734">
    <property type="entry name" value="TPR_rpt"/>
</dbReference>
<dbReference type="PROSITE" id="PS50005">
    <property type="entry name" value="TPR"/>
    <property type="match status" value="1"/>
</dbReference>
<feature type="region of interest" description="Disordered" evidence="4">
    <location>
        <begin position="584"/>
        <end position="647"/>
    </location>
</feature>
<reference evidence="5 6" key="1">
    <citation type="journal article" date="2010" name="Nat. Biotechnol.">
        <title>Genome sequence of the model mushroom Schizophyllum commune.</title>
        <authorList>
            <person name="Ohm R.A."/>
            <person name="de Jong J.F."/>
            <person name="Lugones L.G."/>
            <person name="Aerts A."/>
            <person name="Kothe E."/>
            <person name="Stajich J.E."/>
            <person name="de Vries R.P."/>
            <person name="Record E."/>
            <person name="Levasseur A."/>
            <person name="Baker S.E."/>
            <person name="Bartholomew K.A."/>
            <person name="Coutinho P.M."/>
            <person name="Erdmann S."/>
            <person name="Fowler T.J."/>
            <person name="Gathman A.C."/>
            <person name="Lombard V."/>
            <person name="Henrissat B."/>
            <person name="Knabe N."/>
            <person name="Kuees U."/>
            <person name="Lilly W.W."/>
            <person name="Lindquist E."/>
            <person name="Lucas S."/>
            <person name="Magnuson J.K."/>
            <person name="Piumi F."/>
            <person name="Raudaskoski M."/>
            <person name="Salamov A."/>
            <person name="Schmutz J."/>
            <person name="Schwarze F.W.M.R."/>
            <person name="vanKuyk P.A."/>
            <person name="Horton J.S."/>
            <person name="Grigoriev I.V."/>
            <person name="Woesten H.A.B."/>
        </authorList>
    </citation>
    <scope>NUCLEOTIDE SEQUENCE [LARGE SCALE GENOMIC DNA]</scope>
    <source>
        <strain evidence="6">H4-8 / FGSC 9210</strain>
    </source>
</reference>
<dbReference type="InParanoid" id="D8QDH7"/>
<feature type="compositionally biased region" description="Polar residues" evidence="4">
    <location>
        <begin position="584"/>
        <end position="594"/>
    </location>
</feature>
<dbReference type="PANTHER" id="PTHR22767">
    <property type="entry name" value="N-TERMINAL ACETYLTRANSFERASE-RELATED"/>
    <property type="match status" value="1"/>
</dbReference>
<dbReference type="InterPro" id="IPR021183">
    <property type="entry name" value="NatA_aux_su"/>
</dbReference>